<gene>
    <name evidence="8" type="primary">hemC</name>
    <name evidence="11" type="ORF">BCL74_2808</name>
</gene>
<dbReference type="SUPFAM" id="SSF53850">
    <property type="entry name" value="Periplasmic binding protein-like II"/>
    <property type="match status" value="1"/>
</dbReference>
<dbReference type="InterPro" id="IPR022419">
    <property type="entry name" value="Porphobilin_deaminase_cofac_BS"/>
</dbReference>
<dbReference type="InterPro" id="IPR000860">
    <property type="entry name" value="HemC"/>
</dbReference>
<evidence type="ECO:0000256" key="8">
    <source>
        <dbReference type="HAMAP-Rule" id="MF_00260"/>
    </source>
</evidence>
<dbReference type="SUPFAM" id="SSF54782">
    <property type="entry name" value="Porphobilinogen deaminase (hydroxymethylbilane synthase), C-terminal domain"/>
    <property type="match status" value="1"/>
</dbReference>
<feature type="domain" description="Porphobilinogen deaminase N-terminal" evidence="9">
    <location>
        <begin position="7"/>
        <end position="217"/>
    </location>
</feature>
<comment type="subunit">
    <text evidence="4 8">Monomer.</text>
</comment>
<feature type="domain" description="Porphobilinogen deaminase C-terminal" evidence="10">
    <location>
        <begin position="231"/>
        <end position="299"/>
    </location>
</feature>
<evidence type="ECO:0000256" key="5">
    <source>
        <dbReference type="ARBA" id="ARBA00022679"/>
    </source>
</evidence>
<dbReference type="Gene3D" id="3.40.190.10">
    <property type="entry name" value="Periplasmic binding protein-like II"/>
    <property type="match status" value="2"/>
</dbReference>
<evidence type="ECO:0000259" key="9">
    <source>
        <dbReference type="Pfam" id="PF01379"/>
    </source>
</evidence>
<dbReference type="PANTHER" id="PTHR11557">
    <property type="entry name" value="PORPHOBILINOGEN DEAMINASE"/>
    <property type="match status" value="1"/>
</dbReference>
<comment type="cofactor">
    <cofactor evidence="8">
        <name>dipyrromethane</name>
        <dbReference type="ChEBI" id="CHEBI:60342"/>
    </cofactor>
    <text evidence="8">Binds 1 dipyrromethane group covalently.</text>
</comment>
<dbReference type="EMBL" id="RBIG01000003">
    <property type="protein sequence ID" value="RKQ68330.1"/>
    <property type="molecule type" value="Genomic_DNA"/>
</dbReference>
<dbReference type="Gene3D" id="3.30.160.40">
    <property type="entry name" value="Porphobilinogen deaminase, C-terminal domain"/>
    <property type="match status" value="1"/>
</dbReference>
<dbReference type="InterPro" id="IPR022418">
    <property type="entry name" value="Porphobilinogen_deaminase_C"/>
</dbReference>
<comment type="catalytic activity">
    <reaction evidence="7 8">
        <text>4 porphobilinogen + H2O = hydroxymethylbilane + 4 NH4(+)</text>
        <dbReference type="Rhea" id="RHEA:13185"/>
        <dbReference type="ChEBI" id="CHEBI:15377"/>
        <dbReference type="ChEBI" id="CHEBI:28938"/>
        <dbReference type="ChEBI" id="CHEBI:57845"/>
        <dbReference type="ChEBI" id="CHEBI:58126"/>
        <dbReference type="EC" id="2.5.1.61"/>
    </reaction>
</comment>
<evidence type="ECO:0000259" key="10">
    <source>
        <dbReference type="Pfam" id="PF03900"/>
    </source>
</evidence>
<comment type="caution">
    <text evidence="11">The sequence shown here is derived from an EMBL/GenBank/DDBJ whole genome shotgun (WGS) entry which is preliminary data.</text>
</comment>
<dbReference type="GO" id="GO:0004418">
    <property type="term" value="F:hydroxymethylbilane synthase activity"/>
    <property type="evidence" value="ECO:0007669"/>
    <property type="project" value="UniProtKB-UniRule"/>
</dbReference>
<reference evidence="11 12" key="1">
    <citation type="submission" date="2018-10" db="EMBL/GenBank/DDBJ databases">
        <title>Comparative analysis of microorganisms from saline springs in Andes Mountain Range, Colombia.</title>
        <authorList>
            <person name="Rubin E."/>
        </authorList>
    </citation>
    <scope>NUCLEOTIDE SEQUENCE [LARGE SCALE GENOMIC DNA]</scope>
    <source>
        <strain evidence="11 12">USBA 36</strain>
    </source>
</reference>
<evidence type="ECO:0000313" key="11">
    <source>
        <dbReference type="EMBL" id="RKQ68330.1"/>
    </source>
</evidence>
<comment type="similarity">
    <text evidence="3 8">Belongs to the HMBS family.</text>
</comment>
<dbReference type="FunFam" id="3.40.190.10:FF:000004">
    <property type="entry name" value="Porphobilinogen deaminase"/>
    <property type="match status" value="1"/>
</dbReference>
<evidence type="ECO:0000256" key="7">
    <source>
        <dbReference type="ARBA" id="ARBA00048169"/>
    </source>
</evidence>
<dbReference type="AlphaFoldDB" id="A0A420WBM1"/>
<dbReference type="NCBIfam" id="TIGR00212">
    <property type="entry name" value="hemC"/>
    <property type="match status" value="1"/>
</dbReference>
<dbReference type="UniPathway" id="UPA00251">
    <property type="reaction ID" value="UER00319"/>
</dbReference>
<comment type="pathway">
    <text evidence="2">Porphyrin-containing compound metabolism; protoporphyrin-IX biosynthesis; coproporphyrinogen-III from 5-aminolevulinate: step 2/4.</text>
</comment>
<evidence type="ECO:0000256" key="6">
    <source>
        <dbReference type="ARBA" id="ARBA00023244"/>
    </source>
</evidence>
<keyword evidence="6 8" id="KW-0627">Porphyrin biosynthesis</keyword>
<dbReference type="InterPro" id="IPR036803">
    <property type="entry name" value="Porphobilinogen_deaminase_C_sf"/>
</dbReference>
<comment type="miscellaneous">
    <text evidence="8">The porphobilinogen subunits are added to the dipyrromethane group.</text>
</comment>
<dbReference type="Pfam" id="PF03900">
    <property type="entry name" value="Porphobil_deamC"/>
    <property type="match status" value="1"/>
</dbReference>
<organism evidence="11 12">
    <name type="scientific">Oceanibaculum indicum</name>
    <dbReference type="NCBI Taxonomy" id="526216"/>
    <lineage>
        <taxon>Bacteria</taxon>
        <taxon>Pseudomonadati</taxon>
        <taxon>Pseudomonadota</taxon>
        <taxon>Alphaproteobacteria</taxon>
        <taxon>Rhodospirillales</taxon>
        <taxon>Oceanibaculaceae</taxon>
        <taxon>Oceanibaculum</taxon>
    </lineage>
</organism>
<accession>A0A420WBM1</accession>
<dbReference type="InterPro" id="IPR022417">
    <property type="entry name" value="Porphobilin_deaminase_N"/>
</dbReference>
<dbReference type="GO" id="GO:0005737">
    <property type="term" value="C:cytoplasm"/>
    <property type="evidence" value="ECO:0007669"/>
    <property type="project" value="UniProtKB-UniRule"/>
</dbReference>
<evidence type="ECO:0000313" key="12">
    <source>
        <dbReference type="Proteomes" id="UP000277424"/>
    </source>
</evidence>
<name>A0A420WBM1_9PROT</name>
<dbReference type="OrthoDB" id="9810298at2"/>
<evidence type="ECO:0000256" key="4">
    <source>
        <dbReference type="ARBA" id="ARBA00011245"/>
    </source>
</evidence>
<dbReference type="PROSITE" id="PS00533">
    <property type="entry name" value="PORPHOBILINOGEN_DEAM"/>
    <property type="match status" value="1"/>
</dbReference>
<keyword evidence="5 8" id="KW-0808">Transferase</keyword>
<protein>
    <recommendedName>
        <fullName evidence="8">Porphobilinogen deaminase</fullName>
        <shortName evidence="8">PBG</shortName>
        <ecNumber evidence="8">2.5.1.61</ecNumber>
    </recommendedName>
    <alternativeName>
        <fullName evidence="8">Hydroxymethylbilane synthase</fullName>
        <shortName evidence="8">HMBS</shortName>
    </alternativeName>
    <alternativeName>
        <fullName evidence="8">Pre-uroporphyrinogen synthase</fullName>
    </alternativeName>
</protein>
<sequence>MKKKSLVRIGTRGSQLALAQASEVKARLAAAHEALRDPEAVEIVVISTTGDRVQDRPLAEIGGKGLFTKEIEEGLLDGSIDIAVHSMKDVPTVLPDGLVIDCILEREDARDAFLSGKASGIDDLPAGSVIGTSSLRRQALILSRRPDLKVVSFRGNVGTRLRKLENGDVDATLLAMAGLNRLAIQQAGTTPIPADVMLPAVAQGAIGIERRQSDDRIAGLLAPLNHSESAIRVTAERAMLAELDGSCRTPIAAHAVLAGGGLSLKGLVVLPDGTQRHDAALDGAPGDAAALGREVGLQLRREAGPEFFRLLGQG</sequence>
<evidence type="ECO:0000256" key="2">
    <source>
        <dbReference type="ARBA" id="ARBA00004735"/>
    </source>
</evidence>
<dbReference type="FunFam" id="3.40.190.10:FF:000005">
    <property type="entry name" value="Porphobilinogen deaminase"/>
    <property type="match status" value="1"/>
</dbReference>
<dbReference type="PIRSF" id="PIRSF001438">
    <property type="entry name" value="4pyrrol_synth_OHMeBilane_synth"/>
    <property type="match status" value="1"/>
</dbReference>
<comment type="function">
    <text evidence="1 8">Tetrapolymerization of the monopyrrole PBG into the hydroxymethylbilane pre-uroporphyrinogen in several discrete steps.</text>
</comment>
<dbReference type="PANTHER" id="PTHR11557:SF0">
    <property type="entry name" value="PORPHOBILINOGEN DEAMINASE"/>
    <property type="match status" value="1"/>
</dbReference>
<dbReference type="RefSeq" id="WP_121220925.1">
    <property type="nucleotide sequence ID" value="NZ_RBIG01000003.1"/>
</dbReference>
<proteinExistence type="inferred from homology"/>
<dbReference type="GO" id="GO:0006782">
    <property type="term" value="P:protoporphyrinogen IX biosynthetic process"/>
    <property type="evidence" value="ECO:0007669"/>
    <property type="project" value="UniProtKB-UniRule"/>
</dbReference>
<dbReference type="PRINTS" id="PR00151">
    <property type="entry name" value="PORPHBDMNASE"/>
</dbReference>
<evidence type="ECO:0000256" key="1">
    <source>
        <dbReference type="ARBA" id="ARBA00002869"/>
    </source>
</evidence>
<dbReference type="Proteomes" id="UP000277424">
    <property type="component" value="Unassembled WGS sequence"/>
</dbReference>
<dbReference type="EC" id="2.5.1.61" evidence="8"/>
<dbReference type="HAMAP" id="MF_00260">
    <property type="entry name" value="Porphobil_deam"/>
    <property type="match status" value="1"/>
</dbReference>
<dbReference type="Pfam" id="PF01379">
    <property type="entry name" value="Porphobil_deam"/>
    <property type="match status" value="1"/>
</dbReference>
<evidence type="ECO:0000256" key="3">
    <source>
        <dbReference type="ARBA" id="ARBA00005638"/>
    </source>
</evidence>
<feature type="modified residue" description="S-(dipyrrolylmethanemethyl)cysteine" evidence="8">
    <location>
        <position position="247"/>
    </location>
</feature>